<protein>
    <submittedName>
        <fullName evidence="10">PALM2 and AKAP2 fusion</fullName>
    </submittedName>
</protein>
<keyword evidence="5" id="KW-0472">Membrane</keyword>
<feature type="region of interest" description="Disordered" evidence="8">
    <location>
        <begin position="379"/>
        <end position="405"/>
    </location>
</feature>
<keyword evidence="4 7" id="KW-0175">Coiled coil</keyword>
<proteinExistence type="predicted"/>
<feature type="compositionally biased region" description="Polar residues" evidence="8">
    <location>
        <begin position="853"/>
        <end position="867"/>
    </location>
</feature>
<dbReference type="Proteomes" id="UP000694397">
    <property type="component" value="Chromosome 5"/>
</dbReference>
<keyword evidence="2" id="KW-1003">Cell membrane</keyword>
<dbReference type="Pfam" id="PF15304">
    <property type="entry name" value="AKAP2_C"/>
    <property type="match status" value="1"/>
</dbReference>
<evidence type="ECO:0000256" key="6">
    <source>
        <dbReference type="ARBA" id="ARBA00023288"/>
    </source>
</evidence>
<reference evidence="10" key="2">
    <citation type="submission" date="2025-08" db="UniProtKB">
        <authorList>
            <consortium name="Ensembl"/>
        </authorList>
    </citation>
    <scope>IDENTIFICATION</scope>
</reference>
<keyword evidence="3" id="KW-0597">Phosphoprotein</keyword>
<dbReference type="Ensembl" id="ENSSFOT00015056277.1">
    <property type="protein sequence ID" value="ENSSFOP00015050394.1"/>
    <property type="gene ID" value="ENSSFOG00015003393.2"/>
</dbReference>
<dbReference type="GeneTree" id="ENSGT00940000161837"/>
<feature type="region of interest" description="Disordered" evidence="8">
    <location>
        <begin position="837"/>
        <end position="867"/>
    </location>
</feature>
<keyword evidence="11" id="KW-1185">Reference proteome</keyword>
<dbReference type="PANTHER" id="PTHR10498:SF24">
    <property type="entry name" value="A-KINASE ANCHOR PROTEIN 2 ISOFORM 3 (AKAP2)"/>
    <property type="match status" value="1"/>
</dbReference>
<evidence type="ECO:0000313" key="11">
    <source>
        <dbReference type="Proteomes" id="UP000694397"/>
    </source>
</evidence>
<comment type="subcellular location">
    <subcellularLocation>
        <location evidence="1">Cell membrane</location>
        <topology evidence="1">Lipid-anchor</topology>
        <orientation evidence="1">Cytoplasmic side</orientation>
    </subcellularLocation>
</comment>
<dbReference type="Pfam" id="PF03285">
    <property type="entry name" value="Paralemmin"/>
    <property type="match status" value="1"/>
</dbReference>
<dbReference type="OrthoDB" id="9941155at2759"/>
<evidence type="ECO:0000256" key="4">
    <source>
        <dbReference type="ARBA" id="ARBA00023054"/>
    </source>
</evidence>
<dbReference type="PANTHER" id="PTHR10498">
    <property type="entry name" value="PARALEMMIN-RELATED"/>
    <property type="match status" value="1"/>
</dbReference>
<evidence type="ECO:0000256" key="1">
    <source>
        <dbReference type="ARBA" id="ARBA00004342"/>
    </source>
</evidence>
<evidence type="ECO:0000256" key="2">
    <source>
        <dbReference type="ARBA" id="ARBA00022475"/>
    </source>
</evidence>
<evidence type="ECO:0000256" key="3">
    <source>
        <dbReference type="ARBA" id="ARBA00022553"/>
    </source>
</evidence>
<sequence length="925" mass="105289">MAEAELHKERLQALAEKRKLQAKIQEMRRQMEDLILQLQHLKSKAVREQWLLQGTSAVTLENSEERKREADQDELKVKKLEDTIHRLERKVELLENEECEISAKEQMLRERLQEMEKSAEYVQKSLHKEDGGQGFTSSDVMLAGNGLWIGMSSQTADVELKYSNISADATESTPKNVTSLGMPGNEGHMDLEAPSPVIQSNNQENLHHTSDVRIMKNGNETLDSEVAEEILYLDEVLEANYSDPLNDGGFGMQIPHNGKIFVEEKQQSTFIINEGTGKCSDYSGIVEENYSRLPEDLSETIKKEPHFELRAYQEEKKPSKLFDCLSDKELIRVKKVRSSDEIAELERERQELIKGQAVKKNPGIAVKWWNPPQQKTLEEELGQDQLESHRRYEERKQKKKEASNMPQTLLKNTAFSVMEPKMKKADIVVDNIDFSAARNQFLQRPDTGQSLSLAAELYSAKPSAVDITNAERPDKTNEVNSSTMKDTHDTTTIKTEKVFFGLEGSPTEQAGNNSSEKEHENNMDEWMDDEGFTCVRAVMTIIKDEDSSASSSCPSHIKELVSGLDDHYLQCQGTTMEATPSNNICMDNMSDNEKMAVLLETSVSDYSVSPTPQIIKSKVSLVPQTENFLYTTNRIPVLTEEQLEYYASILVQNAIKEATTQLSVPWELLQLPEQSVAYTQKPVEAEKLKSKHEPWLINSSEQEIQKTVMSPVGQEDTQSYSFFQPLQQCPTFSEKQEFSYFSKYSQAAELRSTASVARPQETGMGSGPFKLRSHKQRTLTMIEEEIRATQEREEELKRQRKMMTFNSSEKYKNNSIPKNPFLTSKTTCGKTDMIHVSTPPPSSSEDQMHRTFSDLSSEESGGSQHPKNLMQTLMEDYELNKTKRSEKIEETKVIEATRMTRRKSNMALRWEAGLYGSQDEVGEEQ</sequence>
<evidence type="ECO:0000259" key="9">
    <source>
        <dbReference type="Pfam" id="PF15304"/>
    </source>
</evidence>
<dbReference type="GO" id="GO:0008360">
    <property type="term" value="P:regulation of cell shape"/>
    <property type="evidence" value="ECO:0007669"/>
    <property type="project" value="InterPro"/>
</dbReference>
<feature type="coiled-coil region" evidence="7">
    <location>
        <begin position="10"/>
        <end position="114"/>
    </location>
</feature>
<evidence type="ECO:0000313" key="10">
    <source>
        <dbReference type="Ensembl" id="ENSSFOP00015050394.1"/>
    </source>
</evidence>
<dbReference type="InterPro" id="IPR029304">
    <property type="entry name" value="AKAP2_C"/>
</dbReference>
<organism evidence="10 11">
    <name type="scientific">Scleropages formosus</name>
    <name type="common">Asian bonytongue</name>
    <name type="synonym">Osteoglossum formosum</name>
    <dbReference type="NCBI Taxonomy" id="113540"/>
    <lineage>
        <taxon>Eukaryota</taxon>
        <taxon>Metazoa</taxon>
        <taxon>Chordata</taxon>
        <taxon>Craniata</taxon>
        <taxon>Vertebrata</taxon>
        <taxon>Euteleostomi</taxon>
        <taxon>Actinopterygii</taxon>
        <taxon>Neopterygii</taxon>
        <taxon>Teleostei</taxon>
        <taxon>Osteoglossocephala</taxon>
        <taxon>Osteoglossomorpha</taxon>
        <taxon>Osteoglossiformes</taxon>
        <taxon>Osteoglossidae</taxon>
        <taxon>Scleropages</taxon>
    </lineage>
</organism>
<evidence type="ECO:0000256" key="7">
    <source>
        <dbReference type="SAM" id="Coils"/>
    </source>
</evidence>
<reference evidence="10" key="3">
    <citation type="submission" date="2025-09" db="UniProtKB">
        <authorList>
            <consortium name="Ensembl"/>
        </authorList>
    </citation>
    <scope>IDENTIFICATION</scope>
</reference>
<gene>
    <name evidence="10" type="primary">palm2akap2</name>
</gene>
<feature type="domain" description="A-kinase anchor protein 2 C-terminal" evidence="9">
    <location>
        <begin position="762"/>
        <end position="915"/>
    </location>
</feature>
<dbReference type="GO" id="GO:0005886">
    <property type="term" value="C:plasma membrane"/>
    <property type="evidence" value="ECO:0007669"/>
    <property type="project" value="UniProtKB-SubCell"/>
</dbReference>
<evidence type="ECO:0000256" key="5">
    <source>
        <dbReference type="ARBA" id="ARBA00023136"/>
    </source>
</evidence>
<name>A0A8C9VGB5_SCLFO</name>
<reference evidence="10 11" key="1">
    <citation type="submission" date="2019-04" db="EMBL/GenBank/DDBJ databases">
        <authorList>
            <consortium name="Wellcome Sanger Institute Data Sharing"/>
        </authorList>
    </citation>
    <scope>NUCLEOTIDE SEQUENCE [LARGE SCALE GENOMIC DNA]</scope>
</reference>
<keyword evidence="6" id="KW-0449">Lipoprotein</keyword>
<accession>A0A8C9VGB5</accession>
<feature type="compositionally biased region" description="Basic and acidic residues" evidence="8">
    <location>
        <begin position="386"/>
        <end position="402"/>
    </location>
</feature>
<dbReference type="AlphaFoldDB" id="A0A8C9VGB5"/>
<feature type="coiled-coil region" evidence="7">
    <location>
        <begin position="328"/>
        <end position="355"/>
    </location>
</feature>
<dbReference type="InterPro" id="IPR004965">
    <property type="entry name" value="Paralemmin"/>
</dbReference>
<evidence type="ECO:0000256" key="8">
    <source>
        <dbReference type="SAM" id="MobiDB-lite"/>
    </source>
</evidence>